<dbReference type="CDD" id="cd22271">
    <property type="entry name" value="DPBB_EXP_N-like"/>
    <property type="match status" value="1"/>
</dbReference>
<dbReference type="KEGG" id="pdp:PDIP_52260"/>
<feature type="region of interest" description="Disordered" evidence="2">
    <location>
        <begin position="116"/>
        <end position="141"/>
    </location>
</feature>
<accession>A0A7T6XL79</accession>
<protein>
    <submittedName>
        <fullName evidence="5">Expansin-like protein 1</fullName>
    </submittedName>
</protein>
<dbReference type="InterPro" id="IPR049818">
    <property type="entry name" value="Expansin_EXLX1-like"/>
</dbReference>
<dbReference type="GeneID" id="26233543"/>
<dbReference type="InterPro" id="IPR036749">
    <property type="entry name" value="Expansin_CBD_sf"/>
</dbReference>
<organism evidence="5 6">
    <name type="scientific">Penicillium digitatum</name>
    <name type="common">Green mold</name>
    <dbReference type="NCBI Taxonomy" id="36651"/>
    <lineage>
        <taxon>Eukaryota</taxon>
        <taxon>Fungi</taxon>
        <taxon>Dikarya</taxon>
        <taxon>Ascomycota</taxon>
        <taxon>Pezizomycotina</taxon>
        <taxon>Eurotiomycetes</taxon>
        <taxon>Eurotiomycetidae</taxon>
        <taxon>Eurotiales</taxon>
        <taxon>Aspergillaceae</taxon>
        <taxon>Penicillium</taxon>
    </lineage>
</organism>
<dbReference type="SUPFAM" id="SSF50685">
    <property type="entry name" value="Barwin-like endoglucanases"/>
    <property type="match status" value="1"/>
</dbReference>
<sequence length="464" mass="46870">MKYLRLASVVALVSAATVSAGPLGAREQDGSCPKGYTMSVYYKTITVETYPAATSVETTFTPTSTPVIVESESSAEPTVASSSTAIAVDTTTSSVSAVETSTAQTSAAQTSAAQASAAETSTVETSTVETSTVQTSTVETSTAQTSAAQTSAAQTSAAQNSAAQASAVETYAVETSVAEAAVVKTAPVVAVLPTTSTEIAAVIKTVAAPAVETTAVQTTAQAPVEVASTSTSQATVQAASTSTQSAPSFSATKSAINKSTSAGSSSGSAGEATFYGGNLAGGTCSFSGYTLPSHLFGTALSLQRWDDAANCGTCVSVTGPKGNSIKAMIVDQCPECESNHLDLFQDAFAELSEISAGVIPTTWSYVSCDLDGPLKLKNKEGTSAYWFSMQVVNANEAVTALEVSIDGGSSWKSTTRTSYNFFENSAGFGTSTVDVRITGASGKTVVVKDVGVSSGFEVTAVSNL</sequence>
<dbReference type="AlphaFoldDB" id="A0A7T6XL79"/>
<dbReference type="PANTHER" id="PTHR31836">
    <property type="match status" value="1"/>
</dbReference>
<feature type="chain" id="PRO_5031405054" evidence="3">
    <location>
        <begin position="21"/>
        <end position="464"/>
    </location>
</feature>
<dbReference type="InterPro" id="IPR007112">
    <property type="entry name" value="Expansin/allergen_DPBB_dom"/>
</dbReference>
<dbReference type="Pfam" id="PF03330">
    <property type="entry name" value="DPBB_1"/>
    <property type="match status" value="1"/>
</dbReference>
<evidence type="ECO:0000256" key="1">
    <source>
        <dbReference type="ARBA" id="ARBA00022729"/>
    </source>
</evidence>
<dbReference type="SUPFAM" id="SSF49590">
    <property type="entry name" value="PHL pollen allergen"/>
    <property type="match status" value="1"/>
</dbReference>
<feature type="signal peptide" evidence="3">
    <location>
        <begin position="1"/>
        <end position="20"/>
    </location>
</feature>
<dbReference type="InterPro" id="IPR009009">
    <property type="entry name" value="RlpA-like_DPBB"/>
</dbReference>
<name>A0A7T6XL79_PENDI</name>
<evidence type="ECO:0000259" key="4">
    <source>
        <dbReference type="PROSITE" id="PS50842"/>
    </source>
</evidence>
<evidence type="ECO:0000256" key="2">
    <source>
        <dbReference type="SAM" id="MobiDB-lite"/>
    </source>
</evidence>
<dbReference type="Proteomes" id="UP000595662">
    <property type="component" value="Chromosome 2"/>
</dbReference>
<dbReference type="RefSeq" id="XP_014534220.1">
    <property type="nucleotide sequence ID" value="XM_014678734.1"/>
</dbReference>
<dbReference type="PROSITE" id="PS50842">
    <property type="entry name" value="EXPANSIN_EG45"/>
    <property type="match status" value="1"/>
</dbReference>
<dbReference type="OMA" id="QMWASSS"/>
<evidence type="ECO:0000256" key="3">
    <source>
        <dbReference type="SAM" id="SignalP"/>
    </source>
</evidence>
<proteinExistence type="predicted"/>
<evidence type="ECO:0000313" key="6">
    <source>
        <dbReference type="Proteomes" id="UP000595662"/>
    </source>
</evidence>
<dbReference type="InterPro" id="IPR036908">
    <property type="entry name" value="RlpA-like_sf"/>
</dbReference>
<dbReference type="Gene3D" id="2.40.40.10">
    <property type="entry name" value="RlpA-like domain"/>
    <property type="match status" value="1"/>
</dbReference>
<keyword evidence="1 3" id="KW-0732">Signal</keyword>
<dbReference type="PANTHER" id="PTHR31836:SF21">
    <property type="entry name" value="EXPANSIN-LIKE PROTEIN 7"/>
    <property type="match status" value="1"/>
</dbReference>
<dbReference type="VEuPathDB" id="FungiDB:PDIP_52260"/>
<dbReference type="InterPro" id="IPR051477">
    <property type="entry name" value="Expansin_CellWall"/>
</dbReference>
<dbReference type="Gene3D" id="2.60.40.760">
    <property type="entry name" value="Expansin, cellulose-binding-like domain"/>
    <property type="match status" value="1"/>
</dbReference>
<evidence type="ECO:0000313" key="5">
    <source>
        <dbReference type="EMBL" id="QQK43218.1"/>
    </source>
</evidence>
<gene>
    <name evidence="5" type="ORF">Pdw03_7119</name>
</gene>
<dbReference type="NCBIfam" id="NF041144">
    <property type="entry name" value="expansin_EXLX1"/>
    <property type="match status" value="1"/>
</dbReference>
<dbReference type="EMBL" id="CP060775">
    <property type="protein sequence ID" value="QQK43218.1"/>
    <property type="molecule type" value="Genomic_DNA"/>
</dbReference>
<feature type="domain" description="Expansin-like EG45" evidence="4">
    <location>
        <begin position="281"/>
        <end position="373"/>
    </location>
</feature>
<reference evidence="5 6" key="1">
    <citation type="submission" date="2020-08" db="EMBL/GenBank/DDBJ databases">
        <title>The completed genome sequence of the pathogenic ascomycete fungus Penicillium digitatum.</title>
        <authorList>
            <person name="Wang M."/>
        </authorList>
    </citation>
    <scope>NUCLEOTIDE SEQUENCE [LARGE SCALE GENOMIC DNA]</scope>
    <source>
        <strain evidence="5 6">PdW03</strain>
    </source>
</reference>